<dbReference type="PANTHER" id="PTHR39583:SF2">
    <property type="entry name" value="TYPE II SECRETION SYSTEM PROTEIN J"/>
    <property type="match status" value="1"/>
</dbReference>
<dbReference type="InterPro" id="IPR051621">
    <property type="entry name" value="T2SS_protein_J"/>
</dbReference>
<evidence type="ECO:0000256" key="10">
    <source>
        <dbReference type="SAM" id="Phobius"/>
    </source>
</evidence>
<comment type="caution">
    <text evidence="11">The sequence shown here is derived from an EMBL/GenBank/DDBJ whole genome shotgun (WGS) entry which is preliminary data.</text>
</comment>
<evidence type="ECO:0000313" key="12">
    <source>
        <dbReference type="Proteomes" id="UP000035760"/>
    </source>
</evidence>
<dbReference type="STRING" id="1400863.BN873_300066"/>
<keyword evidence="12" id="KW-1185">Reference proteome</keyword>
<evidence type="ECO:0000256" key="6">
    <source>
        <dbReference type="ARBA" id="ARBA00022519"/>
    </source>
</evidence>
<name>W6M9K4_9GAMM</name>
<organism evidence="11 12">
    <name type="scientific">Candidatus Competibacter denitrificans Run_A_D11</name>
    <dbReference type="NCBI Taxonomy" id="1400863"/>
    <lineage>
        <taxon>Bacteria</taxon>
        <taxon>Pseudomonadati</taxon>
        <taxon>Pseudomonadota</taxon>
        <taxon>Gammaproteobacteria</taxon>
        <taxon>Candidatus Competibacteraceae</taxon>
        <taxon>Candidatus Competibacter</taxon>
    </lineage>
</organism>
<dbReference type="OrthoDB" id="9794345at2"/>
<reference evidence="11" key="1">
    <citation type="submission" date="2013-07" db="EMBL/GenBank/DDBJ databases">
        <authorList>
            <person name="McIlroy S."/>
        </authorList>
    </citation>
    <scope>NUCLEOTIDE SEQUENCE [LARGE SCALE GENOMIC DNA]</scope>
    <source>
        <strain evidence="11">Run_A_D11</strain>
    </source>
</reference>
<keyword evidence="6" id="KW-0997">Cell inner membrane</keyword>
<dbReference type="GO" id="GO:0015628">
    <property type="term" value="P:protein secretion by the type II secretion system"/>
    <property type="evidence" value="ECO:0007669"/>
    <property type="project" value="InterPro"/>
</dbReference>
<evidence type="ECO:0000256" key="4">
    <source>
        <dbReference type="ARBA" id="ARBA00022475"/>
    </source>
</evidence>
<evidence type="ECO:0000256" key="9">
    <source>
        <dbReference type="ARBA" id="ARBA00023136"/>
    </source>
</evidence>
<evidence type="ECO:0000256" key="3">
    <source>
        <dbReference type="ARBA" id="ARBA00021539"/>
    </source>
</evidence>
<gene>
    <name evidence="11" type="ORF">BN873_300066</name>
</gene>
<dbReference type="Proteomes" id="UP000035760">
    <property type="component" value="Unassembled WGS sequence"/>
</dbReference>
<comment type="subcellular location">
    <subcellularLocation>
        <location evidence="1">Cell inner membrane</location>
        <topology evidence="1">Single-pass membrane protein</topology>
    </subcellularLocation>
</comment>
<feature type="transmembrane region" description="Helical" evidence="10">
    <location>
        <begin position="7"/>
        <end position="28"/>
    </location>
</feature>
<dbReference type="NCBIfam" id="TIGR01711">
    <property type="entry name" value="gspJ"/>
    <property type="match status" value="1"/>
</dbReference>
<dbReference type="NCBIfam" id="TIGR02532">
    <property type="entry name" value="IV_pilin_GFxxxE"/>
    <property type="match status" value="1"/>
</dbReference>
<dbReference type="Gene3D" id="3.10.610.10">
    <property type="entry name" value="GSPII I/J protein-like"/>
    <property type="match status" value="1"/>
</dbReference>
<dbReference type="GO" id="GO:0005886">
    <property type="term" value="C:plasma membrane"/>
    <property type="evidence" value="ECO:0007669"/>
    <property type="project" value="UniProtKB-SubCell"/>
</dbReference>
<dbReference type="EMBL" id="CBTJ020000037">
    <property type="protein sequence ID" value="CDI02445.1"/>
    <property type="molecule type" value="Genomic_DNA"/>
</dbReference>
<dbReference type="InterPro" id="IPR010055">
    <property type="entry name" value="T2SS_protein-GspJ"/>
</dbReference>
<dbReference type="AlphaFoldDB" id="W6M9K4"/>
<dbReference type="PANTHER" id="PTHR39583">
    <property type="entry name" value="TYPE II SECRETION SYSTEM PROTEIN J-RELATED"/>
    <property type="match status" value="1"/>
</dbReference>
<dbReference type="PROSITE" id="PS00409">
    <property type="entry name" value="PROKAR_NTER_METHYL"/>
    <property type="match status" value="1"/>
</dbReference>
<evidence type="ECO:0000256" key="5">
    <source>
        <dbReference type="ARBA" id="ARBA00022481"/>
    </source>
</evidence>
<keyword evidence="5" id="KW-0488">Methylation</keyword>
<accession>W6M9K4</accession>
<comment type="similarity">
    <text evidence="2">Belongs to the GSP J family.</text>
</comment>
<evidence type="ECO:0000256" key="8">
    <source>
        <dbReference type="ARBA" id="ARBA00022989"/>
    </source>
</evidence>
<evidence type="ECO:0000256" key="1">
    <source>
        <dbReference type="ARBA" id="ARBA00004377"/>
    </source>
</evidence>
<dbReference type="Gene3D" id="2.10.70.20">
    <property type="entry name" value="gspk-gspi-gspj complex like domains"/>
    <property type="match status" value="1"/>
</dbReference>
<keyword evidence="4" id="KW-1003">Cell membrane</keyword>
<evidence type="ECO:0000313" key="11">
    <source>
        <dbReference type="EMBL" id="CDI02445.1"/>
    </source>
</evidence>
<dbReference type="Pfam" id="PF07963">
    <property type="entry name" value="N_methyl"/>
    <property type="match status" value="1"/>
</dbReference>
<keyword evidence="7 10" id="KW-0812">Transmembrane</keyword>
<proteinExistence type="inferred from homology"/>
<evidence type="ECO:0000256" key="7">
    <source>
        <dbReference type="ARBA" id="ARBA00022692"/>
    </source>
</evidence>
<dbReference type="RefSeq" id="WP_048672649.1">
    <property type="nucleotide sequence ID" value="NZ_CBTJ020000037.1"/>
</dbReference>
<dbReference type="InterPro" id="IPR012902">
    <property type="entry name" value="N_methyl_site"/>
</dbReference>
<protein>
    <recommendedName>
        <fullName evidence="3">Type II secretion system protein J</fullName>
    </recommendedName>
</protein>
<dbReference type="GO" id="GO:0015627">
    <property type="term" value="C:type II protein secretion system complex"/>
    <property type="evidence" value="ECO:0007669"/>
    <property type="project" value="InterPro"/>
</dbReference>
<reference evidence="11" key="2">
    <citation type="submission" date="2014-03" db="EMBL/GenBank/DDBJ databases">
        <title>Candidatus Competibacter-lineage genomes retrieved from metagenomes reveal functional metabolic diversity.</title>
        <authorList>
            <person name="McIlroy S.J."/>
            <person name="Albertsen M."/>
            <person name="Andresen E.K."/>
            <person name="Saunders A.M."/>
            <person name="Kristiansen R."/>
            <person name="Stokholm-Bjerregaard M."/>
            <person name="Nielsen K.L."/>
            <person name="Nielsen P.H."/>
        </authorList>
    </citation>
    <scope>NUCLEOTIDE SEQUENCE</scope>
    <source>
        <strain evidence="11">Run_A_D11</strain>
    </source>
</reference>
<dbReference type="SUPFAM" id="SSF54523">
    <property type="entry name" value="Pili subunits"/>
    <property type="match status" value="1"/>
</dbReference>
<sequence length="204" mass="23149">MRAAGRGFTLLELMVALAVFSIMATAAYSGLRNVLFTRAAVEAQSQRLAAVQLAVFRIEQDIGQAVRRGIRDEYGETQAAMIGGELTNDRLILTRAGWDNPLGQPRADLQRVAYRLREGRLWRLHWDVLDRGGALEPRETLLLEKVRAFRTRFLEGDEWRNEWPPTPTDDADRKKKLDVLPRAVEISLTLEDWGEITRLLLVPG</sequence>
<dbReference type="InterPro" id="IPR045584">
    <property type="entry name" value="Pilin-like"/>
</dbReference>
<evidence type="ECO:0000256" key="2">
    <source>
        <dbReference type="ARBA" id="ARBA00011084"/>
    </source>
</evidence>
<keyword evidence="8 10" id="KW-1133">Transmembrane helix</keyword>
<keyword evidence="9 10" id="KW-0472">Membrane</keyword>
<dbReference type="Pfam" id="PF11612">
    <property type="entry name" value="T2SSJ"/>
    <property type="match status" value="1"/>
</dbReference>